<dbReference type="InterPro" id="IPR019734">
    <property type="entry name" value="TPR_rpt"/>
</dbReference>
<dbReference type="OrthoDB" id="626167at2759"/>
<dbReference type="InterPro" id="IPR011990">
    <property type="entry name" value="TPR-like_helical_dom_sf"/>
</dbReference>
<dbReference type="PANTHER" id="PTHR46082">
    <property type="entry name" value="ATP/GTP-BINDING PROTEIN-RELATED"/>
    <property type="match status" value="1"/>
</dbReference>
<organism evidence="1 2">
    <name type="scientific">Hyaloscypha variabilis (strain UAMH 11265 / GT02V1 / F)</name>
    <name type="common">Meliniomyces variabilis</name>
    <dbReference type="NCBI Taxonomy" id="1149755"/>
    <lineage>
        <taxon>Eukaryota</taxon>
        <taxon>Fungi</taxon>
        <taxon>Dikarya</taxon>
        <taxon>Ascomycota</taxon>
        <taxon>Pezizomycotina</taxon>
        <taxon>Leotiomycetes</taxon>
        <taxon>Helotiales</taxon>
        <taxon>Hyaloscyphaceae</taxon>
        <taxon>Hyaloscypha</taxon>
        <taxon>Hyaloscypha variabilis</taxon>
    </lineage>
</organism>
<keyword evidence="2" id="KW-1185">Reference proteome</keyword>
<reference evidence="1 2" key="1">
    <citation type="submission" date="2016-04" db="EMBL/GenBank/DDBJ databases">
        <title>A degradative enzymes factory behind the ericoid mycorrhizal symbiosis.</title>
        <authorList>
            <consortium name="DOE Joint Genome Institute"/>
            <person name="Martino E."/>
            <person name="Morin E."/>
            <person name="Grelet G."/>
            <person name="Kuo A."/>
            <person name="Kohler A."/>
            <person name="Daghino S."/>
            <person name="Barry K."/>
            <person name="Choi C."/>
            <person name="Cichocki N."/>
            <person name="Clum A."/>
            <person name="Copeland A."/>
            <person name="Hainaut M."/>
            <person name="Haridas S."/>
            <person name="Labutti K."/>
            <person name="Lindquist E."/>
            <person name="Lipzen A."/>
            <person name="Khouja H.-R."/>
            <person name="Murat C."/>
            <person name="Ohm R."/>
            <person name="Olson A."/>
            <person name="Spatafora J."/>
            <person name="Veneault-Fourrey C."/>
            <person name="Henrissat B."/>
            <person name="Grigoriev I."/>
            <person name="Martin F."/>
            <person name="Perotto S."/>
        </authorList>
    </citation>
    <scope>NUCLEOTIDE SEQUENCE [LARGE SCALE GENOMIC DNA]</scope>
    <source>
        <strain evidence="1 2">F</strain>
    </source>
</reference>
<sequence>MDSAAISPTVIIRSRRELEPYGDLILELCQPGMKFERLSAALADRGVYASKKIVRSVREGLNQRKYIRRDHKERMIGIYRRWKDRDVIIKYEGRIQTFAKLKRTIAFKGKKYHLDEEHLVRLEGYTGPTPKEIFYFDPNDPNTNLLEADGCDWDPAEKDEALRYAFGDQADERCTIDLQIRIDTSSTAPPSTASATRSPDRQKELEERILPVLNNPPKSIWDWLSSAQDDTQILFGEESQSLRTMILDLYAKLYGNTEYDPHRMEALSQKFLDRGMLDAADKVASISVALAKRLYGFDAAQTLIAVVDLTRVRTQQGSFQEAYNLGVAAVKGLKDTLGDFDRDVLLSECCLCEILLELDQMDRAKELCCDVLRRSLVGINVTHEAFDLFRCQLARICNARKEYSEAKEILEDIVRDRDYRLGIRDERTLRASVELVHSLRGLGDWDAITRASQLEREIEGRETTGVPREIWNLELVQSVGVQLYSLGAYFEAEKVFRCHLDCLRGMIQFPGHPRLIYAESWVANALHYQGKDKEAGTINKRLSKTAECIWGPHHRITLVLMSNEACSMKEETVFEVFEKRMVEVRELRIKHLGDDHPDTLDSKRFCADVKIIRGEWEKSLATLQKIHDSHKDRHDRKSRIELLETLLESGKILCRRCHDFKAEALLKQALELGKCLFGPHHPRALAPLAPLGFCLGRLGRYSEAEELLCDGISALTGSLGHDHYQVMVMELARADILGLQSRPANAAEIQSRVLEHWSKNYGDHHPYAIDVAGRLARSYAEQNMVVEAHKLFDKAIKSSGLTFGPEHPRTCDLELCLAKMFRDQRNLTEALSLGRKILEVAHASFGTIADNSGISSSSFEHPYSLPFLGVLAIIHKGLGDITSSIKLSKKILTLRLKLQGPNHPDTIVALSNLASVYSSASEYLAAEPLCRGVVERSTVVFGDGHARTFTAILDHGRALRGLGRYTESIAIFNTLLDRIFRQWGECHNSIAEIYEDLALLNVFRGRYDEAVGYLNHALRVYRKLNDKSAVVVMIDLCTCYTIMKAYSKAEHQAQEAVSEAEKIFGPHHRHTINARMEQASALLGNEKYVEVDELTDALRQEIESREGKDSTLVLCVEQIYGRSLRAQRRLKEAESFLESSINTRPHKDPRDPETSRMILLLGDIKEELGKLHEKAAILQDLLDKLETWNSSDAMNGSFDPQLATYTDVLEALARTKSSLNEYESAESLMRKVFALRIEYWGEDSQQACDAERNLANCLPEDRLLDRFNMQTQILDKYWSSGKMDMESSTSLLRDIADTCSRLRHFEYEATIRERIISLTHYPSDSDQQYVWDAQKLSLARYGLGQFAEVEKDLELLNQVIRSSSPPNLRDLAWTLQLLALTKDALGKPDEAADILQESLLAGTQNPTEIISDNLNRLELLVELNMKLCRWDEAKNAWDALLSLREEAEVQGCSLPELPWERLQVIEEKLGDGQTLSDGEPP</sequence>
<dbReference type="EMBL" id="KZ613945">
    <property type="protein sequence ID" value="PMD41003.1"/>
    <property type="molecule type" value="Genomic_DNA"/>
</dbReference>
<evidence type="ECO:0000313" key="2">
    <source>
        <dbReference type="Proteomes" id="UP000235786"/>
    </source>
</evidence>
<dbReference type="Pfam" id="PF13424">
    <property type="entry name" value="TPR_12"/>
    <property type="match status" value="3"/>
</dbReference>
<dbReference type="InterPro" id="IPR053137">
    <property type="entry name" value="NLR-like"/>
</dbReference>
<dbReference type="Gene3D" id="1.25.40.10">
    <property type="entry name" value="Tetratricopeptide repeat domain"/>
    <property type="match status" value="6"/>
</dbReference>
<dbReference type="Proteomes" id="UP000235786">
    <property type="component" value="Unassembled WGS sequence"/>
</dbReference>
<dbReference type="SMART" id="SM00028">
    <property type="entry name" value="TPR"/>
    <property type="match status" value="3"/>
</dbReference>
<proteinExistence type="predicted"/>
<dbReference type="STRING" id="1149755.A0A2J6RR84"/>
<evidence type="ECO:0000313" key="1">
    <source>
        <dbReference type="EMBL" id="PMD41003.1"/>
    </source>
</evidence>
<accession>A0A2J6RR84</accession>
<gene>
    <name evidence="1" type="ORF">L207DRAFT_512399</name>
</gene>
<dbReference type="PANTHER" id="PTHR46082:SF11">
    <property type="entry name" value="AAA+ ATPASE DOMAIN-CONTAINING PROTEIN-RELATED"/>
    <property type="match status" value="1"/>
</dbReference>
<dbReference type="SUPFAM" id="SSF48452">
    <property type="entry name" value="TPR-like"/>
    <property type="match status" value="4"/>
</dbReference>
<name>A0A2J6RR84_HYAVF</name>
<protein>
    <submittedName>
        <fullName evidence="1">TPR-like protein</fullName>
    </submittedName>
</protein>